<dbReference type="Pfam" id="PF03657">
    <property type="entry name" value="UPF0113"/>
    <property type="match status" value="1"/>
</dbReference>
<dbReference type="FunCoup" id="A0A024GUG2">
    <property type="interactions" value="278"/>
</dbReference>
<feature type="domain" description="PUA" evidence="7">
    <location>
        <begin position="95"/>
        <end position="170"/>
    </location>
</feature>
<evidence type="ECO:0000256" key="6">
    <source>
        <dbReference type="PIRNR" id="PIRNR017190"/>
    </source>
</evidence>
<organism evidence="8 9">
    <name type="scientific">Albugo candida</name>
    <dbReference type="NCBI Taxonomy" id="65357"/>
    <lineage>
        <taxon>Eukaryota</taxon>
        <taxon>Sar</taxon>
        <taxon>Stramenopiles</taxon>
        <taxon>Oomycota</taxon>
        <taxon>Peronosporomycetes</taxon>
        <taxon>Albuginales</taxon>
        <taxon>Albuginaceae</taxon>
        <taxon>Albugo</taxon>
    </lineage>
</organism>
<dbReference type="InterPro" id="IPR002478">
    <property type="entry name" value="PUA"/>
</dbReference>
<dbReference type="InterPro" id="IPR055359">
    <property type="entry name" value="Nip7_N_euk"/>
</dbReference>
<name>A0A024GUG2_9STRA</name>
<dbReference type="PROSITE" id="PS50890">
    <property type="entry name" value="PUA"/>
    <property type="match status" value="1"/>
</dbReference>
<dbReference type="PANTHER" id="PTHR23415">
    <property type="entry name" value="CYCLIN-DEPENDENT KINASES REGULATORY SUBUNIT/60S RIBOSOME SUBUNIT BIOGENESIS PROTEIN NIP7"/>
    <property type="match status" value="1"/>
</dbReference>
<dbReference type="OrthoDB" id="27490at2759"/>
<dbReference type="InParanoid" id="A0A024GUG2"/>
<keyword evidence="3 6" id="KW-0690">Ribosome biogenesis</keyword>
<dbReference type="InterPro" id="IPR040598">
    <property type="entry name" value="NIP7_N"/>
</dbReference>
<dbReference type="PIRSF" id="PIRSF017190">
    <property type="entry name" value="Rbsml_synth_fac_NIP7"/>
    <property type="match status" value="1"/>
</dbReference>
<comment type="subcellular location">
    <subcellularLocation>
        <location evidence="1">Nucleus</location>
        <location evidence="1">Nucleolus</location>
    </subcellularLocation>
</comment>
<dbReference type="CDD" id="cd21151">
    <property type="entry name" value="PUA_Nip7-like"/>
    <property type="match status" value="1"/>
</dbReference>
<reference evidence="8 9" key="1">
    <citation type="submission" date="2012-05" db="EMBL/GenBank/DDBJ databases">
        <title>Recombination and specialization in a pathogen metapopulation.</title>
        <authorList>
            <person name="Gardiner A."/>
            <person name="Kemen E."/>
            <person name="Schultz-Larsen T."/>
            <person name="MacLean D."/>
            <person name="Van Oosterhout C."/>
            <person name="Jones J.D.G."/>
        </authorList>
    </citation>
    <scope>NUCLEOTIDE SEQUENCE [LARGE SCALE GENOMIC DNA]</scope>
    <source>
        <strain evidence="8 9">Ac Nc2</strain>
    </source>
</reference>
<evidence type="ECO:0000256" key="1">
    <source>
        <dbReference type="ARBA" id="ARBA00004604"/>
    </source>
</evidence>
<evidence type="ECO:0000256" key="4">
    <source>
        <dbReference type="ARBA" id="ARBA00022884"/>
    </source>
</evidence>
<dbReference type="InterPro" id="IPR036974">
    <property type="entry name" value="PUA_sf"/>
</dbReference>
<sequence length="180" mass="20669">MRPLTDDELKSVFEKISKYIGPNVQLLVTRPDERYCFRLHHDFVYYCSERLMRQATNISSEQLLSLGTCVGKFTKGKKFYLRITFLDHMAQYAKYKVWVKPNSEMSFLYGNNVVKSGLGRITEGTPQYAGVIVYSMNDLALGFGIAAQATEMCKDLEPTAYVVLHQADIGEYLRTEDEMF</sequence>
<evidence type="ECO:0000256" key="2">
    <source>
        <dbReference type="ARBA" id="ARBA00009895"/>
    </source>
</evidence>
<dbReference type="STRING" id="65357.A0A024GUG2"/>
<comment type="subunit">
    <text evidence="6">Interacts with pre-ribosome complex.</text>
</comment>
<dbReference type="InterPro" id="IPR016686">
    <property type="entry name" value="Ribosomal_synth_fac_NIP7"/>
</dbReference>
<keyword evidence="4 6" id="KW-0694">RNA-binding</keyword>
<dbReference type="FunFam" id="3.10.450.220:FF:000001">
    <property type="entry name" value="60S ribosome subunit biogenesis protein NIP7 homolog"/>
    <property type="match status" value="1"/>
</dbReference>
<dbReference type="InterPro" id="IPR005155">
    <property type="entry name" value="UPF0113_PUA"/>
</dbReference>
<proteinExistence type="inferred from homology"/>
<dbReference type="FunFam" id="2.30.130.10:FF:000002">
    <property type="entry name" value="60S ribosome subunit biogenesis protein NIP7 homolog"/>
    <property type="match status" value="1"/>
</dbReference>
<protein>
    <recommendedName>
        <fullName evidence="6">60S ribosome subunit biogenesis protein NIP7 homolog</fullName>
    </recommendedName>
</protein>
<keyword evidence="5 6" id="KW-0539">Nucleus</keyword>
<keyword evidence="9" id="KW-1185">Reference proteome</keyword>
<dbReference type="CDD" id="cd21146">
    <property type="entry name" value="Nip7_N_euk"/>
    <property type="match status" value="1"/>
</dbReference>
<dbReference type="GO" id="GO:0005730">
    <property type="term" value="C:nucleolus"/>
    <property type="evidence" value="ECO:0007669"/>
    <property type="project" value="UniProtKB-SubCell"/>
</dbReference>
<comment type="function">
    <text evidence="6">Required for proper 27S pre-rRNA processing and 60S ribosome subunit assembly.</text>
</comment>
<comment type="caution">
    <text evidence="8">The sequence shown here is derived from an EMBL/GenBank/DDBJ whole genome shotgun (WGS) entry which is preliminary data.</text>
</comment>
<gene>
    <name evidence="8" type="ORF">BN9_118820</name>
</gene>
<evidence type="ECO:0000313" key="9">
    <source>
        <dbReference type="Proteomes" id="UP000053237"/>
    </source>
</evidence>
<dbReference type="SMART" id="SM00359">
    <property type="entry name" value="PUA"/>
    <property type="match status" value="1"/>
</dbReference>
<dbReference type="AlphaFoldDB" id="A0A024GUG2"/>
<dbReference type="GO" id="GO:0042255">
    <property type="term" value="P:ribosome assembly"/>
    <property type="evidence" value="ECO:0007669"/>
    <property type="project" value="InterPro"/>
</dbReference>
<comment type="similarity">
    <text evidence="2 6">Belongs to the NIP7 family.</text>
</comment>
<dbReference type="Proteomes" id="UP000053237">
    <property type="component" value="Unassembled WGS sequence"/>
</dbReference>
<evidence type="ECO:0000313" key="8">
    <source>
        <dbReference type="EMBL" id="CCI50247.1"/>
    </source>
</evidence>
<evidence type="ECO:0000259" key="7">
    <source>
        <dbReference type="SMART" id="SM00359"/>
    </source>
</evidence>
<dbReference type="SUPFAM" id="SSF88802">
    <property type="entry name" value="Pre-PUA domain"/>
    <property type="match status" value="1"/>
</dbReference>
<accession>A0A024GUG2</accession>
<dbReference type="Gene3D" id="3.10.450.220">
    <property type="match status" value="1"/>
</dbReference>
<dbReference type="InterPro" id="IPR015947">
    <property type="entry name" value="PUA-like_sf"/>
</dbReference>
<dbReference type="GO" id="GO:0003723">
    <property type="term" value="F:RNA binding"/>
    <property type="evidence" value="ECO:0007669"/>
    <property type="project" value="UniProtKB-KW"/>
</dbReference>
<evidence type="ECO:0000256" key="5">
    <source>
        <dbReference type="ARBA" id="ARBA00023242"/>
    </source>
</evidence>
<dbReference type="EMBL" id="CAIX01000434">
    <property type="protein sequence ID" value="CCI50247.1"/>
    <property type="molecule type" value="Genomic_DNA"/>
</dbReference>
<dbReference type="SUPFAM" id="SSF88697">
    <property type="entry name" value="PUA domain-like"/>
    <property type="match status" value="1"/>
</dbReference>
<dbReference type="Pfam" id="PF17833">
    <property type="entry name" value="pre-PUA_NIP7"/>
    <property type="match status" value="1"/>
</dbReference>
<evidence type="ECO:0000256" key="3">
    <source>
        <dbReference type="ARBA" id="ARBA00022517"/>
    </source>
</evidence>
<dbReference type="Gene3D" id="2.30.130.10">
    <property type="entry name" value="PUA domain"/>
    <property type="match status" value="1"/>
</dbReference>